<reference evidence="1" key="1">
    <citation type="submission" date="2022-10" db="EMBL/GenBank/DDBJ databases">
        <title>Culturing micro-colonial fungi from biological soil crusts in the Mojave desert and describing Neophaeococcomyces mojavensis, and introducing the new genera and species Taxawa tesnikishii.</title>
        <authorList>
            <person name="Kurbessoian T."/>
            <person name="Stajich J.E."/>
        </authorList>
    </citation>
    <scope>NUCLEOTIDE SEQUENCE</scope>
    <source>
        <strain evidence="1">JES_112</strain>
    </source>
</reference>
<organism evidence="1 2">
    <name type="scientific">Neophaeococcomyces mojaviensis</name>
    <dbReference type="NCBI Taxonomy" id="3383035"/>
    <lineage>
        <taxon>Eukaryota</taxon>
        <taxon>Fungi</taxon>
        <taxon>Dikarya</taxon>
        <taxon>Ascomycota</taxon>
        <taxon>Pezizomycotina</taxon>
        <taxon>Eurotiomycetes</taxon>
        <taxon>Chaetothyriomycetidae</taxon>
        <taxon>Chaetothyriales</taxon>
        <taxon>Chaetothyriales incertae sedis</taxon>
        <taxon>Neophaeococcomyces</taxon>
    </lineage>
</organism>
<gene>
    <name evidence="1" type="ORF">H2198_007222</name>
</gene>
<proteinExistence type="predicted"/>
<accession>A0ACC3A0Q0</accession>
<evidence type="ECO:0000313" key="2">
    <source>
        <dbReference type="Proteomes" id="UP001172386"/>
    </source>
</evidence>
<dbReference type="EMBL" id="JAPDRQ010000147">
    <property type="protein sequence ID" value="KAJ9653631.1"/>
    <property type="molecule type" value="Genomic_DNA"/>
</dbReference>
<comment type="caution">
    <text evidence="1">The sequence shown here is derived from an EMBL/GenBank/DDBJ whole genome shotgun (WGS) entry which is preliminary data.</text>
</comment>
<protein>
    <submittedName>
        <fullName evidence="1">Uncharacterized protein</fullName>
    </submittedName>
</protein>
<dbReference type="Proteomes" id="UP001172386">
    <property type="component" value="Unassembled WGS sequence"/>
</dbReference>
<name>A0ACC3A0Q0_9EURO</name>
<sequence>MVELTVGVVSACIAAGIALLQFIIPNVFALVLTGTLSDSHSAVTWSVVSRFLLSSDWPLFLRSETSSSIAVAKKIAFVTWLKPLALLVAAVSAVVTPLGLHDGIWPATRTQEVTFVYAVDRGPLGAGTPARNTKLGFSRLCGDFACPGEPDLGNITHTVTWNGTNTTTPYRIYSPEIPQSLVDLYESGVEDDSALSSFFDVQYRQWKTSSQFYIVENSSYLTADWKMLGSSLLNNKYEILEGIILDTINGSIGFRNHSVPTNLVYGAEWSEDILFLEPEAVCVNTNLTAYYKLTATGTITADDEGLVDHGGFVNLNRTHPYPESADNVTGDYPFMDGQNNPMLYGRAYFAAWLTNVLSMQFLNVTEPNTNRSRISSVLGQKFRVNSTFVDYDPTEMQSISRTPSLGDIAKVDYNTTNRTYSSNPEIPNPWNISQDMFSDLRKYCKTSYSGDPVNITELAVEVGMVGGVGYRVDKGFEGSTDAKAPNSTWERPIYVCSGATKAKIKTVTFRYNSTIDNSLAGLYVIGIKDKVYDDKTPPPTWGFETPKPQYNISHINPLWGIIDPAQTKAANLTTWQAPSFYIPHSSQSAVGAATDLSYSYGDNVPLIKAPPDLWGSVFYTSISDAYSGKGDMRLQLLWNELSRNSSGIEKMLRLIWVDEASNYLVGTKGHHTTKFRQPVPYSANSKRQVGAVLTFPVHALEHHVRYHWIYAIPALVCTCIVAAALFVALVSMICGQGTIPRLKSYLYAITSGRVMATFVYPDAGGTDYRQSDTKTWIKEVGHKPVQIFGQPMPEAQATGVVYGDDMHRRKKSEYVSVRQRGQGDADS</sequence>
<keyword evidence="2" id="KW-1185">Reference proteome</keyword>
<evidence type="ECO:0000313" key="1">
    <source>
        <dbReference type="EMBL" id="KAJ9653631.1"/>
    </source>
</evidence>